<accession>A0A371DG31</accession>
<evidence type="ECO:0000313" key="2">
    <source>
        <dbReference type="EMBL" id="RDX51511.1"/>
    </source>
</evidence>
<dbReference type="Proteomes" id="UP000256964">
    <property type="component" value="Unassembled WGS sequence"/>
</dbReference>
<organism evidence="2 3">
    <name type="scientific">Lentinus brumalis</name>
    <dbReference type="NCBI Taxonomy" id="2498619"/>
    <lineage>
        <taxon>Eukaryota</taxon>
        <taxon>Fungi</taxon>
        <taxon>Dikarya</taxon>
        <taxon>Basidiomycota</taxon>
        <taxon>Agaricomycotina</taxon>
        <taxon>Agaricomycetes</taxon>
        <taxon>Polyporales</taxon>
        <taxon>Polyporaceae</taxon>
        <taxon>Lentinus</taxon>
    </lineage>
</organism>
<gene>
    <name evidence="2" type="ORF">OH76DRAFT_298355</name>
</gene>
<reference evidence="2 3" key="1">
    <citation type="journal article" date="2018" name="Biotechnol. Biofuels">
        <title>Integrative visual omics of the white-rot fungus Polyporus brumalis exposes the biotechnological potential of its oxidative enzymes for delignifying raw plant biomass.</title>
        <authorList>
            <person name="Miyauchi S."/>
            <person name="Rancon A."/>
            <person name="Drula E."/>
            <person name="Hage H."/>
            <person name="Chaduli D."/>
            <person name="Favel A."/>
            <person name="Grisel S."/>
            <person name="Henrissat B."/>
            <person name="Herpoel-Gimbert I."/>
            <person name="Ruiz-Duenas F.J."/>
            <person name="Chevret D."/>
            <person name="Hainaut M."/>
            <person name="Lin J."/>
            <person name="Wang M."/>
            <person name="Pangilinan J."/>
            <person name="Lipzen A."/>
            <person name="Lesage-Meessen L."/>
            <person name="Navarro D."/>
            <person name="Riley R."/>
            <person name="Grigoriev I.V."/>
            <person name="Zhou S."/>
            <person name="Raouche S."/>
            <person name="Rosso M.N."/>
        </authorList>
    </citation>
    <scope>NUCLEOTIDE SEQUENCE [LARGE SCALE GENOMIC DNA]</scope>
    <source>
        <strain evidence="2 3">BRFM 1820</strain>
    </source>
</reference>
<protein>
    <submittedName>
        <fullName evidence="2">Uncharacterized protein</fullName>
    </submittedName>
</protein>
<dbReference type="OrthoDB" id="10646849at2759"/>
<dbReference type="EMBL" id="KZ857394">
    <property type="protein sequence ID" value="RDX51511.1"/>
    <property type="molecule type" value="Genomic_DNA"/>
</dbReference>
<feature type="region of interest" description="Disordered" evidence="1">
    <location>
        <begin position="23"/>
        <end position="69"/>
    </location>
</feature>
<evidence type="ECO:0000313" key="3">
    <source>
        <dbReference type="Proteomes" id="UP000256964"/>
    </source>
</evidence>
<proteinExistence type="predicted"/>
<feature type="compositionally biased region" description="Basic and acidic residues" evidence="1">
    <location>
        <begin position="56"/>
        <end position="69"/>
    </location>
</feature>
<dbReference type="AlphaFoldDB" id="A0A371DG31"/>
<sequence>MGAYLSTTHTSYRALAETGSLGCRETVTQARETGTRGARAGGKERSGRRNSHTGKRREQDPRAPGGRRELDAWMRGTGARLVGCAPQAALLGGSADLAVCADSDVGWVSIVQVGAGCVGAGCVPVWSMSCRVLPPLVLVLCSVSRSGSWACELSVLVECELDF</sequence>
<keyword evidence="3" id="KW-1185">Reference proteome</keyword>
<name>A0A371DG31_9APHY</name>
<evidence type="ECO:0000256" key="1">
    <source>
        <dbReference type="SAM" id="MobiDB-lite"/>
    </source>
</evidence>